<dbReference type="OrthoDB" id="9791262at2"/>
<proteinExistence type="predicted"/>
<dbReference type="SUPFAM" id="SSF51197">
    <property type="entry name" value="Clavaminate synthase-like"/>
    <property type="match status" value="1"/>
</dbReference>
<accession>A0A238LGZ4</accession>
<dbReference type="Gene3D" id="2.60.120.620">
    <property type="entry name" value="q2cbj1_9rhob like domain"/>
    <property type="match status" value="1"/>
</dbReference>
<dbReference type="Pfam" id="PF05721">
    <property type="entry name" value="PhyH"/>
    <property type="match status" value="1"/>
</dbReference>
<protein>
    <submittedName>
        <fullName evidence="1">Phytanoyl-CoA dioxygenase (PhyH)</fullName>
    </submittedName>
</protein>
<name>A0A238LGZ4_9RHOB</name>
<dbReference type="AlphaFoldDB" id="A0A238LGZ4"/>
<dbReference type="GO" id="GO:0005506">
    <property type="term" value="F:iron ion binding"/>
    <property type="evidence" value="ECO:0007669"/>
    <property type="project" value="UniProtKB-ARBA"/>
</dbReference>
<dbReference type="InterPro" id="IPR008775">
    <property type="entry name" value="Phytyl_CoA_dOase-like"/>
</dbReference>
<keyword evidence="1" id="KW-0560">Oxidoreductase</keyword>
<sequence>MSESKLDLEVAATEFARDGYVAIHPLFDTAKMVEINAELDRYIADIMPKMPVEEVYFEDRSDRKTLKQMQKLSVYDEYFRDLTENGVIRDLASAVMGEQAVPQNLQYFNKPAGIGQPTPPHQDGYYFHLKPCKAVTGWLALEPVDEENGCIHYVRGSHKAAEFRPHGRSNVLGFSQGLTDFGTNDDAVNTVSFPGGEGTFLMHDAHTIHWAGPNRSPTRSRRALGFVYFGESAKIDEASKAAYKAKLEADLRAQKKI</sequence>
<reference evidence="1 2" key="1">
    <citation type="submission" date="2017-05" db="EMBL/GenBank/DDBJ databases">
        <authorList>
            <person name="Song R."/>
            <person name="Chenine A.L."/>
            <person name="Ruprecht R.M."/>
        </authorList>
    </citation>
    <scope>NUCLEOTIDE SEQUENCE [LARGE SCALE GENOMIC DNA]</scope>
    <source>
        <strain evidence="1 2">CECT 8899</strain>
    </source>
</reference>
<dbReference type="GO" id="GO:0016706">
    <property type="term" value="F:2-oxoglutarate-dependent dioxygenase activity"/>
    <property type="evidence" value="ECO:0007669"/>
    <property type="project" value="UniProtKB-ARBA"/>
</dbReference>
<dbReference type="PANTHER" id="PTHR20883">
    <property type="entry name" value="PHYTANOYL-COA DIOXYGENASE DOMAIN CONTAINING 1"/>
    <property type="match status" value="1"/>
</dbReference>
<dbReference type="Proteomes" id="UP000201613">
    <property type="component" value="Unassembled WGS sequence"/>
</dbReference>
<keyword evidence="1" id="KW-0223">Dioxygenase</keyword>
<evidence type="ECO:0000313" key="1">
    <source>
        <dbReference type="EMBL" id="SMY08898.1"/>
    </source>
</evidence>
<evidence type="ECO:0000313" key="2">
    <source>
        <dbReference type="Proteomes" id="UP000201613"/>
    </source>
</evidence>
<dbReference type="EMBL" id="FXZK01000006">
    <property type="protein sequence ID" value="SMY08898.1"/>
    <property type="molecule type" value="Genomic_DNA"/>
</dbReference>
<dbReference type="RefSeq" id="WP_093993089.1">
    <property type="nucleotide sequence ID" value="NZ_FXZK01000006.1"/>
</dbReference>
<organism evidence="1 2">
    <name type="scientific">Flavimaricola marinus</name>
    <dbReference type="NCBI Taxonomy" id="1819565"/>
    <lineage>
        <taxon>Bacteria</taxon>
        <taxon>Pseudomonadati</taxon>
        <taxon>Pseudomonadota</taxon>
        <taxon>Alphaproteobacteria</taxon>
        <taxon>Rhodobacterales</taxon>
        <taxon>Paracoccaceae</taxon>
        <taxon>Flavimaricola</taxon>
    </lineage>
</organism>
<dbReference type="PANTHER" id="PTHR20883:SF46">
    <property type="entry name" value="PHYTANOYL-COA HYDROXYLASE"/>
    <property type="match status" value="1"/>
</dbReference>
<gene>
    <name evidence="1" type="ORF">LOM8899_03057</name>
</gene>
<keyword evidence="2" id="KW-1185">Reference proteome</keyword>